<gene>
    <name evidence="4" type="ORF">AFCDBAGC_2386</name>
</gene>
<dbReference type="CDD" id="cd01949">
    <property type="entry name" value="GGDEF"/>
    <property type="match status" value="1"/>
</dbReference>
<dbReference type="InterPro" id="IPR000700">
    <property type="entry name" value="PAS-assoc_C"/>
</dbReference>
<dbReference type="SMART" id="SM00267">
    <property type="entry name" value="GGDEF"/>
    <property type="match status" value="1"/>
</dbReference>
<evidence type="ECO:0000259" key="3">
    <source>
        <dbReference type="PROSITE" id="PS50887"/>
    </source>
</evidence>
<feature type="domain" description="GGDEF" evidence="3">
    <location>
        <begin position="188"/>
        <end position="319"/>
    </location>
</feature>
<dbReference type="InterPro" id="IPR000160">
    <property type="entry name" value="GGDEF_dom"/>
</dbReference>
<keyword evidence="5" id="KW-1185">Reference proteome</keyword>
<dbReference type="NCBIfam" id="TIGR00254">
    <property type="entry name" value="GGDEF"/>
    <property type="match status" value="1"/>
</dbReference>
<dbReference type="InterPro" id="IPR001610">
    <property type="entry name" value="PAC"/>
</dbReference>
<feature type="coiled-coil region" evidence="1">
    <location>
        <begin position="9"/>
        <end position="36"/>
    </location>
</feature>
<name>A0ABQ4QGZ3_9HYPH</name>
<dbReference type="SUPFAM" id="SSF55785">
    <property type="entry name" value="PYP-like sensor domain (PAS domain)"/>
    <property type="match status" value="1"/>
</dbReference>
<accession>A0ABQ4QGZ3</accession>
<organism evidence="4 5">
    <name type="scientific">Methylobacterium cerastii</name>
    <dbReference type="NCBI Taxonomy" id="932741"/>
    <lineage>
        <taxon>Bacteria</taxon>
        <taxon>Pseudomonadati</taxon>
        <taxon>Pseudomonadota</taxon>
        <taxon>Alphaproteobacteria</taxon>
        <taxon>Hyphomicrobiales</taxon>
        <taxon>Methylobacteriaceae</taxon>
        <taxon>Methylobacterium</taxon>
    </lineage>
</organism>
<dbReference type="InterPro" id="IPR035965">
    <property type="entry name" value="PAS-like_dom_sf"/>
</dbReference>
<sequence length="324" mass="34105">MTGLPTHAAAAASATLRSAEAQLRLIRRDAERLAERQRSFDQAAAAAGIGLWECRLHDEALDWSSGVYDLFGIPRGTALSRGRTLEHYPAASRRALEAARTRAIAERTGFRLDAEIRTAAGQLRWIRLTATVEARAGVAVRLFGIKQDVTEERLAAEAARRRAEVDGMTGLANRMCFEDRLAALCRAGAGLLVLVDLDGFKAVNDGFGHAAGDACLREAARRLAGLCRRADLVARIGGDEFAILLGGDCAADAAEALAARIVGAVGRPMQVGGVTIRVGASVGIAALVGGGPADAFTRADAALYAAKRAGRNTFRTHGAPIRLA</sequence>
<dbReference type="PROSITE" id="PS50887">
    <property type="entry name" value="GGDEF"/>
    <property type="match status" value="1"/>
</dbReference>
<reference evidence="4 5" key="1">
    <citation type="journal article" date="2021" name="Front. Microbiol.">
        <title>Comprehensive Comparative Genomics and Phenotyping of Methylobacterium Species.</title>
        <authorList>
            <person name="Alessa O."/>
            <person name="Ogura Y."/>
            <person name="Fujitani Y."/>
            <person name="Takami H."/>
            <person name="Hayashi T."/>
            <person name="Sahin N."/>
            <person name="Tani A."/>
        </authorList>
    </citation>
    <scope>NUCLEOTIDE SEQUENCE [LARGE SCALE GENOMIC DNA]</scope>
    <source>
        <strain evidence="4 5">DSM 23679</strain>
    </source>
</reference>
<dbReference type="InterPro" id="IPR052155">
    <property type="entry name" value="Biofilm_reg_signaling"/>
</dbReference>
<dbReference type="Pfam" id="PF00990">
    <property type="entry name" value="GGDEF"/>
    <property type="match status" value="1"/>
</dbReference>
<keyword evidence="1" id="KW-0175">Coiled coil</keyword>
<dbReference type="InterPro" id="IPR029787">
    <property type="entry name" value="Nucleotide_cyclase"/>
</dbReference>
<evidence type="ECO:0000313" key="4">
    <source>
        <dbReference type="EMBL" id="GJD44519.1"/>
    </source>
</evidence>
<protein>
    <recommendedName>
        <fullName evidence="6">Diguanylate cyclase</fullName>
    </recommendedName>
</protein>
<proteinExistence type="predicted"/>
<dbReference type="SMART" id="SM00086">
    <property type="entry name" value="PAC"/>
    <property type="match status" value="1"/>
</dbReference>
<evidence type="ECO:0000259" key="2">
    <source>
        <dbReference type="PROSITE" id="PS50113"/>
    </source>
</evidence>
<feature type="domain" description="PAC" evidence="2">
    <location>
        <begin position="110"/>
        <end position="161"/>
    </location>
</feature>
<dbReference type="EMBL" id="BPQG01000034">
    <property type="protein sequence ID" value="GJD44519.1"/>
    <property type="molecule type" value="Genomic_DNA"/>
</dbReference>
<evidence type="ECO:0000256" key="1">
    <source>
        <dbReference type="SAM" id="Coils"/>
    </source>
</evidence>
<dbReference type="SUPFAM" id="SSF55073">
    <property type="entry name" value="Nucleotide cyclase"/>
    <property type="match status" value="1"/>
</dbReference>
<evidence type="ECO:0008006" key="6">
    <source>
        <dbReference type="Google" id="ProtNLM"/>
    </source>
</evidence>
<dbReference type="PANTHER" id="PTHR44757">
    <property type="entry name" value="DIGUANYLATE CYCLASE DGCP"/>
    <property type="match status" value="1"/>
</dbReference>
<dbReference type="Proteomes" id="UP001055117">
    <property type="component" value="Unassembled WGS sequence"/>
</dbReference>
<dbReference type="PROSITE" id="PS50113">
    <property type="entry name" value="PAC"/>
    <property type="match status" value="1"/>
</dbReference>
<dbReference type="PANTHER" id="PTHR44757:SF2">
    <property type="entry name" value="BIOFILM ARCHITECTURE MAINTENANCE PROTEIN MBAA"/>
    <property type="match status" value="1"/>
</dbReference>
<dbReference type="Gene3D" id="3.30.70.270">
    <property type="match status" value="1"/>
</dbReference>
<dbReference type="InterPro" id="IPR043128">
    <property type="entry name" value="Rev_trsase/Diguanyl_cyclase"/>
</dbReference>
<evidence type="ECO:0000313" key="5">
    <source>
        <dbReference type="Proteomes" id="UP001055117"/>
    </source>
</evidence>
<dbReference type="Gene3D" id="3.30.450.20">
    <property type="entry name" value="PAS domain"/>
    <property type="match status" value="1"/>
</dbReference>
<comment type="caution">
    <text evidence="4">The sequence shown here is derived from an EMBL/GenBank/DDBJ whole genome shotgun (WGS) entry which is preliminary data.</text>
</comment>